<evidence type="ECO:0000256" key="12">
    <source>
        <dbReference type="ARBA" id="ARBA00029757"/>
    </source>
</evidence>
<keyword evidence="11 13" id="KW-0443">Lipid metabolism</keyword>
<dbReference type="Pfam" id="PF02606">
    <property type="entry name" value="LpxK"/>
    <property type="match status" value="1"/>
</dbReference>
<keyword evidence="7 13" id="KW-0808">Transferase</keyword>
<evidence type="ECO:0000256" key="2">
    <source>
        <dbReference type="ARBA" id="ARBA00004870"/>
    </source>
</evidence>
<sequence>MSRLLQSYLQYARGEVPGSAWALLRPLSWLTGKLSSARDWMYRHGVKRSMEAPLPVISVGNLTTGGTNKTPFVEYLAKHMVRQGLVCGVVSRGYGGVSRTPLVFRNGRAKRSAVGDEPLLLSNKLKEVVVAVSPDRFVGTEYLARCGCDVAVADDCFQHRRLDRDCDIVLVDATCPFGNGQLLPGGILREKISAISRAHLIVLSKVDQVTDGQLMEIERKLAQYVPLSRVFRSRLRIAQWGNFESGRLAPSDFYPKDKKLAAFSAIGNPHSFLMTLQQAGVRVISSAQFKDHHRFTPSDLNRIAANALRAGACGLTCTEKDTYNLPSGWKPPLPLWVPQVETALEDEDRFWSYLTDCLKPQLVVASNGHGEDAIGAVVAKKLKARLPDAQVVAFPVVGMGSSYRAAGISVVPPPAVTPSGGVVKYRFRDLIGDIRAGLFGHIRAQISCWRKLRYALRTPVCVGDSYMLLHALWGQGRSPLFVATAKTVHISGHMKIERWLYRRNTRMIWTRDDATRQELAENGGSVRFAGNPIMDLAEQVPSMPSLWENGRRILVLPGSRDRAYRDLPLLLDALELVARKAPVSAVLVVASTISTQRLVRAASGWHFDETGSVPSLRKNGLTVKVFSGEVSQAARGAEVLLGLAGTANQICAGLGIPVVSVDEKGKRVQKKLLAGSEILVPKSPVALSDVVLGLLDDPQSMEKMAQIGRSRLGSSGMADDLVNWAAEHLGWERRCQVWRSLQEKREETSKDVGENQ</sequence>
<dbReference type="GO" id="GO:0009245">
    <property type="term" value="P:lipid A biosynthetic process"/>
    <property type="evidence" value="ECO:0007669"/>
    <property type="project" value="UniProtKB-UniRule"/>
</dbReference>
<comment type="caution">
    <text evidence="13">Lacks conserved residue(s) required for the propagation of feature annotation.</text>
</comment>
<evidence type="ECO:0000256" key="13">
    <source>
        <dbReference type="HAMAP-Rule" id="MF_00409"/>
    </source>
</evidence>
<comment type="catalytic activity">
    <reaction evidence="13">
        <text>a lipid A disaccharide + ATP = a lipid IVA + ADP + H(+)</text>
        <dbReference type="Rhea" id="RHEA:67840"/>
        <dbReference type="ChEBI" id="CHEBI:15378"/>
        <dbReference type="ChEBI" id="CHEBI:30616"/>
        <dbReference type="ChEBI" id="CHEBI:176343"/>
        <dbReference type="ChEBI" id="CHEBI:176425"/>
        <dbReference type="ChEBI" id="CHEBI:456216"/>
        <dbReference type="EC" id="2.7.1.130"/>
    </reaction>
</comment>
<dbReference type="Proteomes" id="UP000003806">
    <property type="component" value="Chromosome"/>
</dbReference>
<accession>H0UKJ5</accession>
<evidence type="ECO:0000256" key="1">
    <source>
        <dbReference type="ARBA" id="ARBA00002274"/>
    </source>
</evidence>
<dbReference type="GO" id="GO:0005886">
    <property type="term" value="C:plasma membrane"/>
    <property type="evidence" value="ECO:0007669"/>
    <property type="project" value="TreeGrafter"/>
</dbReference>
<dbReference type="eggNOG" id="COG4370">
    <property type="taxonomic scope" value="Bacteria"/>
</dbReference>
<dbReference type="eggNOG" id="COG1663">
    <property type="taxonomic scope" value="Bacteria"/>
</dbReference>
<dbReference type="OrthoDB" id="9789797at2"/>
<keyword evidence="15" id="KW-1185">Reference proteome</keyword>
<evidence type="ECO:0000256" key="9">
    <source>
        <dbReference type="ARBA" id="ARBA00022777"/>
    </source>
</evidence>
<organism evidence="14 15">
    <name type="scientific">Jonquetella anthropi DSM 22815</name>
    <dbReference type="NCBI Taxonomy" id="885272"/>
    <lineage>
        <taxon>Bacteria</taxon>
        <taxon>Thermotogati</taxon>
        <taxon>Synergistota</taxon>
        <taxon>Synergistia</taxon>
        <taxon>Synergistales</taxon>
        <taxon>Dethiosulfovibrionaceae</taxon>
        <taxon>Jonquetella</taxon>
    </lineage>
</organism>
<dbReference type="PANTHER" id="PTHR42724">
    <property type="entry name" value="TETRAACYLDISACCHARIDE 4'-KINASE"/>
    <property type="match status" value="1"/>
</dbReference>
<evidence type="ECO:0000256" key="10">
    <source>
        <dbReference type="ARBA" id="ARBA00022840"/>
    </source>
</evidence>
<evidence type="ECO:0000256" key="11">
    <source>
        <dbReference type="ARBA" id="ARBA00023098"/>
    </source>
</evidence>
<evidence type="ECO:0000313" key="14">
    <source>
        <dbReference type="EMBL" id="EHM13204.1"/>
    </source>
</evidence>
<protein>
    <recommendedName>
        <fullName evidence="4 13">Tetraacyldisaccharide 4'-kinase</fullName>
        <ecNumber evidence="3 13">2.7.1.130</ecNumber>
    </recommendedName>
    <alternativeName>
        <fullName evidence="12 13">Lipid A 4'-kinase</fullName>
    </alternativeName>
</protein>
<dbReference type="PANTHER" id="PTHR42724:SF1">
    <property type="entry name" value="TETRAACYLDISACCHARIDE 4'-KINASE, MITOCHONDRIAL-RELATED"/>
    <property type="match status" value="1"/>
</dbReference>
<dbReference type="STRING" id="885272.JonanDRAFT_0826"/>
<evidence type="ECO:0000256" key="7">
    <source>
        <dbReference type="ARBA" id="ARBA00022679"/>
    </source>
</evidence>
<keyword evidence="8 13" id="KW-0547">Nucleotide-binding</keyword>
<evidence type="ECO:0000256" key="3">
    <source>
        <dbReference type="ARBA" id="ARBA00012071"/>
    </source>
</evidence>
<dbReference type="HAMAP" id="MF_00409">
    <property type="entry name" value="LpxK"/>
    <property type="match status" value="1"/>
</dbReference>
<keyword evidence="9 13" id="KW-0418">Kinase</keyword>
<dbReference type="SUPFAM" id="SSF53756">
    <property type="entry name" value="UDP-Glycosyltransferase/glycogen phosphorylase"/>
    <property type="match status" value="1"/>
</dbReference>
<keyword evidence="10 13" id="KW-0067">ATP-binding</keyword>
<dbReference type="RefSeq" id="WP_008522891.1">
    <property type="nucleotide sequence ID" value="NZ_CM001376.1"/>
</dbReference>
<evidence type="ECO:0000256" key="8">
    <source>
        <dbReference type="ARBA" id="ARBA00022741"/>
    </source>
</evidence>
<comment type="pathway">
    <text evidence="2 13">Glycolipid biosynthesis; lipid IV(A) biosynthesis; lipid IV(A) from (3R)-3-hydroxytetradecanoyl-[acyl-carrier-protein] and UDP-N-acetyl-alpha-D-glucosamine: step 6/6.</text>
</comment>
<evidence type="ECO:0000256" key="4">
    <source>
        <dbReference type="ARBA" id="ARBA00016436"/>
    </source>
</evidence>
<dbReference type="HOGENOM" id="CLU_362436_0_0_0"/>
<dbReference type="EC" id="2.7.1.130" evidence="3 13"/>
<dbReference type="EMBL" id="CM001376">
    <property type="protein sequence ID" value="EHM13204.1"/>
    <property type="molecule type" value="Genomic_DNA"/>
</dbReference>
<dbReference type="InterPro" id="IPR003758">
    <property type="entry name" value="LpxK"/>
</dbReference>
<proteinExistence type="inferred from homology"/>
<dbReference type="GO" id="GO:0009029">
    <property type="term" value="F:lipid-A 4'-kinase activity"/>
    <property type="evidence" value="ECO:0007669"/>
    <property type="project" value="UniProtKB-UniRule"/>
</dbReference>
<name>H0UKJ5_9BACT</name>
<dbReference type="UniPathway" id="UPA00359">
    <property type="reaction ID" value="UER00482"/>
</dbReference>
<keyword evidence="5 13" id="KW-0444">Lipid biosynthesis</keyword>
<keyword evidence="6 13" id="KW-0441">Lipid A biosynthesis</keyword>
<evidence type="ECO:0000256" key="5">
    <source>
        <dbReference type="ARBA" id="ARBA00022516"/>
    </source>
</evidence>
<comment type="function">
    <text evidence="1 13">Transfers the gamma-phosphate of ATP to the 4'-position of a tetraacyldisaccharide 1-phosphate intermediate (termed DS-1-P) to form tetraacyldisaccharide 1,4'-bis-phosphate (lipid IVA).</text>
</comment>
<reference evidence="14 15" key="1">
    <citation type="submission" date="2011-11" db="EMBL/GenBank/DDBJ databases">
        <title>The Noncontiguous Finished genome of Jonquetella anthropi DSM 22815.</title>
        <authorList>
            <consortium name="US DOE Joint Genome Institute (JGI-PGF)"/>
            <person name="Lucas S."/>
            <person name="Copeland A."/>
            <person name="Lapidus A."/>
            <person name="Glavina del Rio T."/>
            <person name="Dalin E."/>
            <person name="Tice H."/>
            <person name="Bruce D."/>
            <person name="Goodwin L."/>
            <person name="Pitluck S."/>
            <person name="Peters L."/>
            <person name="Mikhailova N."/>
            <person name="Held B."/>
            <person name="Kyrpides N."/>
            <person name="Mavromatis K."/>
            <person name="Ivanova N."/>
            <person name="Markowitz V."/>
            <person name="Cheng J.-F."/>
            <person name="Hugenholtz P."/>
            <person name="Woyke T."/>
            <person name="Wu D."/>
            <person name="Gronow S."/>
            <person name="Wellnitz S."/>
            <person name="Brambilla E."/>
            <person name="Klenk H.-P."/>
            <person name="Eisen J.A."/>
        </authorList>
    </citation>
    <scope>NUCLEOTIDE SEQUENCE [LARGE SCALE GENOMIC DNA]</scope>
    <source>
        <strain evidence="14 15">DSM 22815</strain>
    </source>
</reference>
<gene>
    <name evidence="13" type="primary">lpxK</name>
    <name evidence="14" type="ORF">JonanDRAFT_0826</name>
</gene>
<evidence type="ECO:0000256" key="6">
    <source>
        <dbReference type="ARBA" id="ARBA00022556"/>
    </source>
</evidence>
<dbReference type="GO" id="GO:0005524">
    <property type="term" value="F:ATP binding"/>
    <property type="evidence" value="ECO:0007669"/>
    <property type="project" value="UniProtKB-UniRule"/>
</dbReference>
<dbReference type="GO" id="GO:0009244">
    <property type="term" value="P:lipopolysaccharide core region biosynthetic process"/>
    <property type="evidence" value="ECO:0007669"/>
    <property type="project" value="TreeGrafter"/>
</dbReference>
<evidence type="ECO:0000313" key="15">
    <source>
        <dbReference type="Proteomes" id="UP000003806"/>
    </source>
</evidence>
<comment type="similarity">
    <text evidence="13">Belongs to the LpxK family.</text>
</comment>
<dbReference type="NCBIfam" id="TIGR00682">
    <property type="entry name" value="lpxK"/>
    <property type="match status" value="1"/>
</dbReference>
<dbReference type="AlphaFoldDB" id="H0UKJ5"/>